<evidence type="ECO:0000256" key="1">
    <source>
        <dbReference type="SAM" id="MobiDB-lite"/>
    </source>
</evidence>
<comment type="caution">
    <text evidence="3">The sequence shown here is derived from an EMBL/GenBank/DDBJ whole genome shotgun (WGS) entry which is preliminary data.</text>
</comment>
<dbReference type="OrthoDB" id="9776609at2"/>
<dbReference type="EMBL" id="VHSG01000008">
    <property type="protein sequence ID" value="TQV81218.1"/>
    <property type="molecule type" value="Genomic_DNA"/>
</dbReference>
<feature type="transmembrane region" description="Helical" evidence="2">
    <location>
        <begin position="494"/>
        <end position="515"/>
    </location>
</feature>
<evidence type="ECO:0000256" key="2">
    <source>
        <dbReference type="SAM" id="Phobius"/>
    </source>
</evidence>
<keyword evidence="2" id="KW-0812">Transmembrane</keyword>
<feature type="transmembrane region" description="Helical" evidence="2">
    <location>
        <begin position="166"/>
        <end position="188"/>
    </location>
</feature>
<feature type="transmembrane region" description="Helical" evidence="2">
    <location>
        <begin position="432"/>
        <end position="452"/>
    </location>
</feature>
<name>A0A545TVH1_9GAMM</name>
<gene>
    <name evidence="3" type="ORF">FKG94_08935</name>
</gene>
<feature type="transmembrane region" description="Helical" evidence="2">
    <location>
        <begin position="464"/>
        <end position="482"/>
    </location>
</feature>
<keyword evidence="4" id="KW-1185">Reference proteome</keyword>
<evidence type="ECO:0000313" key="3">
    <source>
        <dbReference type="EMBL" id="TQV81218.1"/>
    </source>
</evidence>
<sequence>MILWEHTSVIKLPQQETKSLVALHGWTAVVLGFLLYAVVATGTVAVLADQILHWSVGSVKPANPFQYDVNGITRSLAEKVEPKFHEEIVYSTSPRGNLEVFFHTHRENPNGELEDYGVQFEVDPATKAILQERTGTATELHNTNQFETLSRFLIDIHTELHLPRPWGLLLTGILGLGMLVAAVSGFMMHRHLFADMFVLRKKANTVLKKRDNHIVAGTWGLPFAFILAFTGSFFSFAGAFGIPAMAMVAFGGDQEAMMRTVVGMPETENNESAATANLNTVVSDSARRVEQYPTFMLVSHYGRGDANILVFLEPPETTIEPIQLEYDGVTGEFSRQKPALGLVQSAGSVAFSLVGPLHFGDFAGLLSRLVWVALGFASCYVILSGLSLWVARRGKRWHRFLCFVYALGTGLPVAMLAAGMGYFVALGSAASAVFWVPVSFLAASALVVMPAMIVKSPQVFQRNLLLVCGLLCFALPVLRMVTGGPGWLEAISSQNTAVILVDAMLVVSGSFALWLRKKSHDDISLPAQKSPDRPTNGLPIEPISGGSV</sequence>
<feature type="transmembrane region" description="Helical" evidence="2">
    <location>
        <begin position="403"/>
        <end position="426"/>
    </location>
</feature>
<dbReference type="AlphaFoldDB" id="A0A545TVH1"/>
<protein>
    <submittedName>
        <fullName evidence="3">PepSY domain-containing protein</fullName>
    </submittedName>
</protein>
<dbReference type="PANTHER" id="PTHR34219:SF4">
    <property type="entry name" value="PEPSY DOMAIN-CONTAINING PROTEIN"/>
    <property type="match status" value="1"/>
</dbReference>
<feature type="transmembrane region" description="Helical" evidence="2">
    <location>
        <begin position="369"/>
        <end position="391"/>
    </location>
</feature>
<keyword evidence="2" id="KW-1133">Transmembrane helix</keyword>
<reference evidence="3 4" key="1">
    <citation type="submission" date="2019-06" db="EMBL/GenBank/DDBJ databases">
        <title>Whole genome sequence for Cellvibrionaceae sp. R142.</title>
        <authorList>
            <person name="Wang G."/>
        </authorList>
    </citation>
    <scope>NUCLEOTIDE SEQUENCE [LARGE SCALE GENOMIC DNA]</scope>
    <source>
        <strain evidence="3 4">R142</strain>
    </source>
</reference>
<feature type="transmembrane region" description="Helical" evidence="2">
    <location>
        <begin position="26"/>
        <end position="48"/>
    </location>
</feature>
<proteinExistence type="predicted"/>
<accession>A0A545TVH1</accession>
<dbReference type="Pfam" id="PF03929">
    <property type="entry name" value="PepSY_TM"/>
    <property type="match status" value="1"/>
</dbReference>
<feature type="transmembrane region" description="Helical" evidence="2">
    <location>
        <begin position="339"/>
        <end position="357"/>
    </location>
</feature>
<dbReference type="InterPro" id="IPR005625">
    <property type="entry name" value="PepSY-ass_TM"/>
</dbReference>
<feature type="transmembrane region" description="Helical" evidence="2">
    <location>
        <begin position="223"/>
        <end position="250"/>
    </location>
</feature>
<evidence type="ECO:0000313" key="4">
    <source>
        <dbReference type="Proteomes" id="UP000319732"/>
    </source>
</evidence>
<keyword evidence="2" id="KW-0472">Membrane</keyword>
<dbReference type="Proteomes" id="UP000319732">
    <property type="component" value="Unassembled WGS sequence"/>
</dbReference>
<feature type="region of interest" description="Disordered" evidence="1">
    <location>
        <begin position="525"/>
        <end position="548"/>
    </location>
</feature>
<dbReference type="PANTHER" id="PTHR34219">
    <property type="entry name" value="IRON-REGULATED INNER MEMBRANE PROTEIN-RELATED"/>
    <property type="match status" value="1"/>
</dbReference>
<organism evidence="3 4">
    <name type="scientific">Exilibacterium tricleocarpae</name>
    <dbReference type="NCBI Taxonomy" id="2591008"/>
    <lineage>
        <taxon>Bacteria</taxon>
        <taxon>Pseudomonadati</taxon>
        <taxon>Pseudomonadota</taxon>
        <taxon>Gammaproteobacteria</taxon>
        <taxon>Cellvibrionales</taxon>
        <taxon>Cellvibrionaceae</taxon>
        <taxon>Exilibacterium</taxon>
    </lineage>
</organism>